<evidence type="ECO:0000313" key="2">
    <source>
        <dbReference type="EMBL" id="TKX22050.1"/>
    </source>
</evidence>
<name>A0A4U7AZE3_9PEZI</name>
<evidence type="ECO:0000313" key="3">
    <source>
        <dbReference type="Proteomes" id="UP000308133"/>
    </source>
</evidence>
<protein>
    <submittedName>
        <fullName evidence="2">Uncharacterized protein</fullName>
    </submittedName>
</protein>
<dbReference type="AlphaFoldDB" id="A0A4U7AZE3"/>
<feature type="region of interest" description="Disordered" evidence="1">
    <location>
        <begin position="150"/>
        <end position="173"/>
    </location>
</feature>
<dbReference type="EMBL" id="PTQR01000074">
    <property type="protein sequence ID" value="TKX22050.1"/>
    <property type="molecule type" value="Genomic_DNA"/>
</dbReference>
<gene>
    <name evidence="2" type="ORF">C1H76_5683</name>
</gene>
<sequence>MVRPCLPNSNIIEQNQRVMLPNRSRANIELQTSLPPPLSASSLPLLASPMVIFTKRTRPKTTADVQLNMTETLVPPKGPLARNQILAILDTYNSDSTIDQAKHNLKLGYCPCMVLRWFHEENNILPGHAGNMCRIKDTYRKNLDPVTGGWVQSSGRLSSEGGGETGSGLSHAK</sequence>
<accession>A0A4U7AZE3</accession>
<comment type="caution">
    <text evidence="2">The sequence shown here is derived from an EMBL/GenBank/DDBJ whole genome shotgun (WGS) entry which is preliminary data.</text>
</comment>
<organism evidence="2 3">
    <name type="scientific">Elsinoe australis</name>
    <dbReference type="NCBI Taxonomy" id="40998"/>
    <lineage>
        <taxon>Eukaryota</taxon>
        <taxon>Fungi</taxon>
        <taxon>Dikarya</taxon>
        <taxon>Ascomycota</taxon>
        <taxon>Pezizomycotina</taxon>
        <taxon>Dothideomycetes</taxon>
        <taxon>Dothideomycetidae</taxon>
        <taxon>Myriangiales</taxon>
        <taxon>Elsinoaceae</taxon>
        <taxon>Elsinoe</taxon>
    </lineage>
</organism>
<reference evidence="2 3" key="1">
    <citation type="submission" date="2018-02" db="EMBL/GenBank/DDBJ databases">
        <title>Draft genome sequences of Elsinoe sp., causing black scab on jojoba.</title>
        <authorList>
            <person name="Stodart B."/>
            <person name="Jeffress S."/>
            <person name="Ash G."/>
            <person name="Arun Chinnappa K."/>
        </authorList>
    </citation>
    <scope>NUCLEOTIDE SEQUENCE [LARGE SCALE GENOMIC DNA]</scope>
    <source>
        <strain evidence="2 3">Hillstone_2</strain>
    </source>
</reference>
<dbReference type="Proteomes" id="UP000308133">
    <property type="component" value="Unassembled WGS sequence"/>
</dbReference>
<proteinExistence type="predicted"/>
<evidence type="ECO:0000256" key="1">
    <source>
        <dbReference type="SAM" id="MobiDB-lite"/>
    </source>
</evidence>